<sequence>MQSSYQFDGGPTEYFNLTLDPSQHFTDQAFVQPSATQSDGHHTLVITNLAGALTLDYFTIVPANSGSSPYQNIQKIDDASPNIVYNNAKPLSNTSQADFNGTLHSLSSGQSTASLNFDGNFVAVYGALPAGNSLPALSFTLDKQPIPTGQSEPSGSIPPLSASRKRLSQVLFWKSSILNDGQHNLLITAKQGEFLLDFILIQTSDGAGIEPTSSSQSLTPTTTYLASPSSTSASPYGSATSSSSASRSSLSGAPSDHTNTFVIIGGVVGGAVGFIVLLLAVYMIRIRYKRRSGLRSKTQSNTEPSSQPQVQAALPVTTPYLVGGSGQVVGVMGYLLGSSPMGPVPPPYQPRGETQERQVVPAEMNGGKDVQEVQYGHDDKFAAFGQVQTNCLV</sequence>
<proteinExistence type="predicted"/>
<dbReference type="EMBL" id="KN818383">
    <property type="protein sequence ID" value="KIL57100.1"/>
    <property type="molecule type" value="Genomic_DNA"/>
</dbReference>
<keyword evidence="2" id="KW-1133">Transmembrane helix</keyword>
<dbReference type="InParanoid" id="A0A0C2S387"/>
<keyword evidence="2" id="KW-0472">Membrane</keyword>
<keyword evidence="4" id="KW-1185">Reference proteome</keyword>
<protein>
    <submittedName>
        <fullName evidence="3">Uncharacterized protein</fullName>
    </submittedName>
</protein>
<name>A0A0C2S387_AMAMK</name>
<feature type="transmembrane region" description="Helical" evidence="2">
    <location>
        <begin position="261"/>
        <end position="284"/>
    </location>
</feature>
<accession>A0A0C2S387</accession>
<dbReference type="Proteomes" id="UP000054549">
    <property type="component" value="Unassembled WGS sequence"/>
</dbReference>
<organism evidence="3 4">
    <name type="scientific">Amanita muscaria (strain Koide BX008)</name>
    <dbReference type="NCBI Taxonomy" id="946122"/>
    <lineage>
        <taxon>Eukaryota</taxon>
        <taxon>Fungi</taxon>
        <taxon>Dikarya</taxon>
        <taxon>Basidiomycota</taxon>
        <taxon>Agaricomycotina</taxon>
        <taxon>Agaricomycetes</taxon>
        <taxon>Agaricomycetidae</taxon>
        <taxon>Agaricales</taxon>
        <taxon>Pluteineae</taxon>
        <taxon>Amanitaceae</taxon>
        <taxon>Amanita</taxon>
    </lineage>
</organism>
<dbReference type="AlphaFoldDB" id="A0A0C2S387"/>
<dbReference type="HOGENOM" id="CLU_702014_0_0_1"/>
<evidence type="ECO:0000256" key="2">
    <source>
        <dbReference type="SAM" id="Phobius"/>
    </source>
</evidence>
<reference evidence="3 4" key="1">
    <citation type="submission" date="2014-04" db="EMBL/GenBank/DDBJ databases">
        <title>Evolutionary Origins and Diversification of the Mycorrhizal Mutualists.</title>
        <authorList>
            <consortium name="DOE Joint Genome Institute"/>
            <consortium name="Mycorrhizal Genomics Consortium"/>
            <person name="Kohler A."/>
            <person name="Kuo A."/>
            <person name="Nagy L.G."/>
            <person name="Floudas D."/>
            <person name="Copeland A."/>
            <person name="Barry K.W."/>
            <person name="Cichocki N."/>
            <person name="Veneault-Fourrey C."/>
            <person name="LaButti K."/>
            <person name="Lindquist E.A."/>
            <person name="Lipzen A."/>
            <person name="Lundell T."/>
            <person name="Morin E."/>
            <person name="Murat C."/>
            <person name="Riley R."/>
            <person name="Ohm R."/>
            <person name="Sun H."/>
            <person name="Tunlid A."/>
            <person name="Henrissat B."/>
            <person name="Grigoriev I.V."/>
            <person name="Hibbett D.S."/>
            <person name="Martin F."/>
        </authorList>
    </citation>
    <scope>NUCLEOTIDE SEQUENCE [LARGE SCALE GENOMIC DNA]</scope>
    <source>
        <strain evidence="3 4">Koide BX008</strain>
    </source>
</reference>
<feature type="region of interest" description="Disordered" evidence="1">
    <location>
        <begin position="209"/>
        <end position="252"/>
    </location>
</feature>
<evidence type="ECO:0000313" key="3">
    <source>
        <dbReference type="EMBL" id="KIL57100.1"/>
    </source>
</evidence>
<evidence type="ECO:0000256" key="1">
    <source>
        <dbReference type="SAM" id="MobiDB-lite"/>
    </source>
</evidence>
<feature type="compositionally biased region" description="Low complexity" evidence="1">
    <location>
        <begin position="211"/>
        <end position="252"/>
    </location>
</feature>
<dbReference type="OrthoDB" id="3265734at2759"/>
<dbReference type="Gene3D" id="2.60.120.260">
    <property type="entry name" value="Galactose-binding domain-like"/>
    <property type="match status" value="1"/>
</dbReference>
<evidence type="ECO:0000313" key="4">
    <source>
        <dbReference type="Proteomes" id="UP000054549"/>
    </source>
</evidence>
<gene>
    <name evidence="3" type="ORF">M378DRAFT_421721</name>
</gene>
<keyword evidence="2" id="KW-0812">Transmembrane</keyword>